<gene>
    <name evidence="2" type="ORF">HER15_14140</name>
</gene>
<dbReference type="Pfam" id="PF07661">
    <property type="entry name" value="MORN_2"/>
    <property type="match status" value="6"/>
</dbReference>
<dbReference type="Proteomes" id="UP001056837">
    <property type="component" value="Chromosome"/>
</dbReference>
<accession>A0AAE9MQR5</accession>
<dbReference type="Gene3D" id="3.90.930.1">
    <property type="match status" value="2"/>
</dbReference>
<evidence type="ECO:0000256" key="1">
    <source>
        <dbReference type="SAM" id="SignalP"/>
    </source>
</evidence>
<feature type="chain" id="PRO_5041957941" description="Antitoxin component YwqK of the YwqJK toxin-antitoxin module" evidence="1">
    <location>
        <begin position="25"/>
        <end position="268"/>
    </location>
</feature>
<dbReference type="AlphaFoldDB" id="A0AAE9MQR5"/>
<organism evidence="2 3">
    <name type="scientific">Tenacibaculum mesophilum</name>
    <dbReference type="NCBI Taxonomy" id="104268"/>
    <lineage>
        <taxon>Bacteria</taxon>
        <taxon>Pseudomonadati</taxon>
        <taxon>Bacteroidota</taxon>
        <taxon>Flavobacteriia</taxon>
        <taxon>Flavobacteriales</taxon>
        <taxon>Flavobacteriaceae</taxon>
        <taxon>Tenacibaculum</taxon>
    </lineage>
</organism>
<dbReference type="RefSeq" id="WP_253679819.1">
    <property type="nucleotide sequence ID" value="NZ_CP050861.1"/>
</dbReference>
<dbReference type="InterPro" id="IPR011652">
    <property type="entry name" value="MORN_2"/>
</dbReference>
<name>A0AAE9MQR5_9FLAO</name>
<evidence type="ECO:0000313" key="2">
    <source>
        <dbReference type="EMBL" id="UTD16548.1"/>
    </source>
</evidence>
<feature type="signal peptide" evidence="1">
    <location>
        <begin position="1"/>
        <end position="24"/>
    </location>
</feature>
<protein>
    <recommendedName>
        <fullName evidence="4">Antitoxin component YwqK of the YwqJK toxin-antitoxin module</fullName>
    </recommendedName>
</protein>
<keyword evidence="1" id="KW-0732">Signal</keyword>
<dbReference type="Gene3D" id="2.20.110.10">
    <property type="entry name" value="Histone H3 K4-specific methyltransferase SET7/9 N-terminal domain"/>
    <property type="match status" value="1"/>
</dbReference>
<dbReference type="SUPFAM" id="SSF82185">
    <property type="entry name" value="Histone H3 K4-specific methyltransferase SET7/9 N-terminal domain"/>
    <property type="match status" value="2"/>
</dbReference>
<dbReference type="EMBL" id="CP050861">
    <property type="protein sequence ID" value="UTD16548.1"/>
    <property type="molecule type" value="Genomic_DNA"/>
</dbReference>
<evidence type="ECO:0008006" key="4">
    <source>
        <dbReference type="Google" id="ProtNLM"/>
    </source>
</evidence>
<sequence length="268" mass="31257">MKLKKKYISFFLVLFLLSINSISAQNYIDYYDNGSKKSEGFKNSEGVAYGKWTYYRKDGSINSIINFDKNGNPKGTFVLYYKNGQIQTTCSYSGKGFYEMDGNYESYYKNGQLQSTGVYKENKPVGNWINYWSNGQIKSKEEYTEKGIIQKNIEYYKNSQLRLDAKYNDVGDFVGKLIIYYDNGTIYQEKEFDERGNKIGTHTSFYPNGNIMETGSYLGTDYFTKAGVWRTYYKNEKLKSKIEYNQEGRIIKKTLYDKEGDSININKK</sequence>
<evidence type="ECO:0000313" key="3">
    <source>
        <dbReference type="Proteomes" id="UP001056837"/>
    </source>
</evidence>
<reference evidence="2" key="1">
    <citation type="submission" date="2020-04" db="EMBL/GenBank/DDBJ databases">
        <title>Tenacibaculum mesophilum bac2.</title>
        <authorList>
            <person name="Li M."/>
        </authorList>
    </citation>
    <scope>NUCLEOTIDE SEQUENCE</scope>
    <source>
        <strain evidence="2">Bac2</strain>
    </source>
</reference>
<proteinExistence type="predicted"/>